<proteinExistence type="predicted"/>
<reference evidence="2" key="1">
    <citation type="journal article" date="2021" name="Proc. Natl. Acad. Sci. U.S.A.">
        <title>A Catalog of Tens of Thousands of Viruses from Human Metagenomes Reveals Hidden Associations with Chronic Diseases.</title>
        <authorList>
            <person name="Tisza M.J."/>
            <person name="Buck C.B."/>
        </authorList>
    </citation>
    <scope>NUCLEOTIDE SEQUENCE</scope>
    <source>
        <strain evidence="2">CtEg02</strain>
    </source>
</reference>
<feature type="transmembrane region" description="Helical" evidence="1">
    <location>
        <begin position="7"/>
        <end position="24"/>
    </location>
</feature>
<name>A0A8S5PRK0_9CAUD</name>
<evidence type="ECO:0000313" key="2">
    <source>
        <dbReference type="EMBL" id="DAE09081.1"/>
    </source>
</evidence>
<keyword evidence="1" id="KW-0472">Membrane</keyword>
<keyword evidence="1" id="KW-1133">Transmembrane helix</keyword>
<feature type="transmembrane region" description="Helical" evidence="1">
    <location>
        <begin position="30"/>
        <end position="51"/>
    </location>
</feature>
<dbReference type="EMBL" id="BK015482">
    <property type="protein sequence ID" value="DAE09081.1"/>
    <property type="molecule type" value="Genomic_DNA"/>
</dbReference>
<sequence length="78" mass="8604">MGFIFCIIANLSALATIAWLGFLLTRRASLWLIVVMLLLSVHFVIPASDIFTCPKCGHIEKVKVFKTYTTTVSQGDDG</sequence>
<evidence type="ECO:0000256" key="1">
    <source>
        <dbReference type="SAM" id="Phobius"/>
    </source>
</evidence>
<keyword evidence="1" id="KW-0812">Transmembrane</keyword>
<accession>A0A8S5PRK0</accession>
<organism evidence="2">
    <name type="scientific">Myoviridae sp. ctEg02</name>
    <dbReference type="NCBI Taxonomy" id="2825061"/>
    <lineage>
        <taxon>Viruses</taxon>
        <taxon>Duplodnaviria</taxon>
        <taxon>Heunggongvirae</taxon>
        <taxon>Uroviricota</taxon>
        <taxon>Caudoviricetes</taxon>
    </lineage>
</organism>
<protein>
    <submittedName>
        <fullName evidence="2">Transcription factor S-II (TFIIS)</fullName>
    </submittedName>
</protein>